<sequence length="52" mass="5826">MWIDYLPGFVVGFAFGSWRWRRVRTVRFLVELSILAVAWGFACAAACCLVGG</sequence>
<proteinExistence type="predicted"/>
<gene>
    <name evidence="2" type="ORF">LCGC14_0322710</name>
</gene>
<comment type="caution">
    <text evidence="2">The sequence shown here is derived from an EMBL/GenBank/DDBJ whole genome shotgun (WGS) entry which is preliminary data.</text>
</comment>
<reference evidence="2" key="1">
    <citation type="journal article" date="2015" name="Nature">
        <title>Complex archaea that bridge the gap between prokaryotes and eukaryotes.</title>
        <authorList>
            <person name="Spang A."/>
            <person name="Saw J.H."/>
            <person name="Jorgensen S.L."/>
            <person name="Zaremba-Niedzwiedzka K."/>
            <person name="Martijn J."/>
            <person name="Lind A.E."/>
            <person name="van Eijk R."/>
            <person name="Schleper C."/>
            <person name="Guy L."/>
            <person name="Ettema T.J."/>
        </authorList>
    </citation>
    <scope>NUCLEOTIDE SEQUENCE</scope>
</reference>
<evidence type="ECO:0000256" key="1">
    <source>
        <dbReference type="SAM" id="Phobius"/>
    </source>
</evidence>
<protein>
    <submittedName>
        <fullName evidence="2">Uncharacterized protein</fullName>
    </submittedName>
</protein>
<dbReference type="AlphaFoldDB" id="A0A0F9U165"/>
<keyword evidence="1" id="KW-0472">Membrane</keyword>
<dbReference type="EMBL" id="LAZR01000220">
    <property type="protein sequence ID" value="KKN81052.1"/>
    <property type="molecule type" value="Genomic_DNA"/>
</dbReference>
<accession>A0A0F9U165</accession>
<keyword evidence="1" id="KW-0812">Transmembrane</keyword>
<evidence type="ECO:0000313" key="2">
    <source>
        <dbReference type="EMBL" id="KKN81052.1"/>
    </source>
</evidence>
<name>A0A0F9U165_9ZZZZ</name>
<organism evidence="2">
    <name type="scientific">marine sediment metagenome</name>
    <dbReference type="NCBI Taxonomy" id="412755"/>
    <lineage>
        <taxon>unclassified sequences</taxon>
        <taxon>metagenomes</taxon>
        <taxon>ecological metagenomes</taxon>
    </lineage>
</organism>
<keyword evidence="1" id="KW-1133">Transmembrane helix</keyword>
<feature type="transmembrane region" description="Helical" evidence="1">
    <location>
        <begin position="28"/>
        <end position="51"/>
    </location>
</feature>